<evidence type="ECO:0000313" key="3">
    <source>
        <dbReference type="Proteomes" id="UP000250235"/>
    </source>
</evidence>
<feature type="compositionally biased region" description="Basic and acidic residues" evidence="1">
    <location>
        <begin position="308"/>
        <end position="317"/>
    </location>
</feature>
<dbReference type="Proteomes" id="UP000250235">
    <property type="component" value="Unassembled WGS sequence"/>
</dbReference>
<accession>A0A2Z7AF07</accession>
<feature type="region of interest" description="Disordered" evidence="1">
    <location>
        <begin position="361"/>
        <end position="422"/>
    </location>
</feature>
<feature type="compositionally biased region" description="Basic and acidic residues" evidence="1">
    <location>
        <begin position="410"/>
        <end position="422"/>
    </location>
</feature>
<evidence type="ECO:0000313" key="2">
    <source>
        <dbReference type="EMBL" id="KZV19662.1"/>
    </source>
</evidence>
<keyword evidence="3" id="KW-1185">Reference proteome</keyword>
<feature type="compositionally biased region" description="Polar residues" evidence="1">
    <location>
        <begin position="289"/>
        <end position="300"/>
    </location>
</feature>
<name>A0A2Z7AF07_9LAMI</name>
<organism evidence="2 3">
    <name type="scientific">Dorcoceras hygrometricum</name>
    <dbReference type="NCBI Taxonomy" id="472368"/>
    <lineage>
        <taxon>Eukaryota</taxon>
        <taxon>Viridiplantae</taxon>
        <taxon>Streptophyta</taxon>
        <taxon>Embryophyta</taxon>
        <taxon>Tracheophyta</taxon>
        <taxon>Spermatophyta</taxon>
        <taxon>Magnoliopsida</taxon>
        <taxon>eudicotyledons</taxon>
        <taxon>Gunneridae</taxon>
        <taxon>Pentapetalae</taxon>
        <taxon>asterids</taxon>
        <taxon>lamiids</taxon>
        <taxon>Lamiales</taxon>
        <taxon>Gesneriaceae</taxon>
        <taxon>Didymocarpoideae</taxon>
        <taxon>Trichosporeae</taxon>
        <taxon>Loxocarpinae</taxon>
        <taxon>Dorcoceras</taxon>
    </lineage>
</organism>
<gene>
    <name evidence="2" type="ORF">F511_30830</name>
</gene>
<sequence>MTVLPLNSGKPRNLESSTCVTLNGSGIQLAVGPQPLRLQNHNSGLAHRIMVKRLATSPHDPLGITDSACKNQLVVVSVQYGPFNPYIPIRSTTIGKSRVATDPIAMRTSWRSNSDITSVTSIGYPRMSASGESSTTMHRLLHASGSHPISPPDDPKPENLEISKSTRRARYRISAGKLHGLPGTAPNQTLEEINRRSIAGAASGRRPPPRIFRAPQGRTQPRQARNKRAASARPVRASLRNGRRPAASLRPASKRHERHDIAAPARGGDAQRYATSDATSHHQRAEETPSVQSRGATSAHASAVDRATVAREAAHRAAVMRDKRAAAREAAHTTRPPCATSAHGIVRLARGGAPPCAVASTTGCETSSSTCTRRPDEIGTDGFPSRSWPKTIFRRAAVAAGGGRRRRRRREVDEERGGMFSA</sequence>
<feature type="region of interest" description="Disordered" evidence="1">
    <location>
        <begin position="198"/>
        <end position="317"/>
    </location>
</feature>
<proteinExistence type="predicted"/>
<dbReference type="AlphaFoldDB" id="A0A2Z7AF07"/>
<evidence type="ECO:0000256" key="1">
    <source>
        <dbReference type="SAM" id="MobiDB-lite"/>
    </source>
</evidence>
<feature type="compositionally biased region" description="Low complexity" evidence="1">
    <location>
        <begin position="361"/>
        <end position="372"/>
    </location>
</feature>
<dbReference type="EMBL" id="KV016382">
    <property type="protein sequence ID" value="KZV19662.1"/>
    <property type="molecule type" value="Genomic_DNA"/>
</dbReference>
<reference evidence="2 3" key="1">
    <citation type="journal article" date="2015" name="Proc. Natl. Acad. Sci. U.S.A.">
        <title>The resurrection genome of Boea hygrometrica: A blueprint for survival of dehydration.</title>
        <authorList>
            <person name="Xiao L."/>
            <person name="Yang G."/>
            <person name="Zhang L."/>
            <person name="Yang X."/>
            <person name="Zhao S."/>
            <person name="Ji Z."/>
            <person name="Zhou Q."/>
            <person name="Hu M."/>
            <person name="Wang Y."/>
            <person name="Chen M."/>
            <person name="Xu Y."/>
            <person name="Jin H."/>
            <person name="Xiao X."/>
            <person name="Hu G."/>
            <person name="Bao F."/>
            <person name="Hu Y."/>
            <person name="Wan P."/>
            <person name="Li L."/>
            <person name="Deng X."/>
            <person name="Kuang T."/>
            <person name="Xiang C."/>
            <person name="Zhu J.K."/>
            <person name="Oliver M.J."/>
            <person name="He Y."/>
        </authorList>
    </citation>
    <scope>NUCLEOTIDE SEQUENCE [LARGE SCALE GENOMIC DNA]</scope>
    <source>
        <strain evidence="3">cv. XS01</strain>
    </source>
</reference>
<protein>
    <submittedName>
        <fullName evidence="2">Importin alpha 2 (ISS)</fullName>
    </submittedName>
</protein>